<sequence length="58" mass="6441">MEEAERIVAIGLLTERDLDVLGTGFRRAFRVDDTPCFDDLLAAIDVAEKRAEDMRAGS</sequence>
<comment type="caution">
    <text evidence="1">The sequence shown here is derived from an EMBL/GenBank/DDBJ whole genome shotgun (WGS) entry which is preliminary data.</text>
</comment>
<keyword evidence="2" id="KW-1185">Reference proteome</keyword>
<protein>
    <submittedName>
        <fullName evidence="1">Uncharacterized protein</fullName>
    </submittedName>
</protein>
<dbReference type="Proteomes" id="UP000033202">
    <property type="component" value="Unassembled WGS sequence"/>
</dbReference>
<name>A0A0E9MQT9_9SPHN</name>
<accession>A0A0E9MQT9</accession>
<reference evidence="1 2" key="1">
    <citation type="submission" date="2015-04" db="EMBL/GenBank/DDBJ databases">
        <title>Whole genome shotgun sequence of Sphingomonas changbaiensis NBRC 104936.</title>
        <authorList>
            <person name="Katano-Makiyama Y."/>
            <person name="Hosoyama A."/>
            <person name="Hashimoto M."/>
            <person name="Noguchi M."/>
            <person name="Tsuchikane K."/>
            <person name="Ohji S."/>
            <person name="Yamazoe A."/>
            <person name="Ichikawa N."/>
            <person name="Kimura A."/>
            <person name="Fujita N."/>
        </authorList>
    </citation>
    <scope>NUCLEOTIDE SEQUENCE [LARGE SCALE GENOMIC DNA]</scope>
    <source>
        <strain evidence="1 2">NBRC 104936</strain>
    </source>
</reference>
<proteinExistence type="predicted"/>
<dbReference type="EMBL" id="BBWU01000039">
    <property type="protein sequence ID" value="GAO39894.1"/>
    <property type="molecule type" value="Genomic_DNA"/>
</dbReference>
<evidence type="ECO:0000313" key="1">
    <source>
        <dbReference type="EMBL" id="GAO39894.1"/>
    </source>
</evidence>
<organism evidence="1 2">
    <name type="scientific">Sphingomonas changbaiensis NBRC 104936</name>
    <dbReference type="NCBI Taxonomy" id="1219043"/>
    <lineage>
        <taxon>Bacteria</taxon>
        <taxon>Pseudomonadati</taxon>
        <taxon>Pseudomonadota</taxon>
        <taxon>Alphaproteobacteria</taxon>
        <taxon>Sphingomonadales</taxon>
        <taxon>Sphingomonadaceae</taxon>
        <taxon>Sphingomonas</taxon>
    </lineage>
</organism>
<gene>
    <name evidence="1" type="ORF">SCH01S_39_01790</name>
</gene>
<dbReference type="AlphaFoldDB" id="A0A0E9MQT9"/>
<evidence type="ECO:0000313" key="2">
    <source>
        <dbReference type="Proteomes" id="UP000033202"/>
    </source>
</evidence>
<dbReference type="RefSeq" id="WP_169746385.1">
    <property type="nucleotide sequence ID" value="NZ_BBWU01000039.1"/>
</dbReference>